<comment type="caution">
    <text evidence="4">The sequence shown here is derived from an EMBL/GenBank/DDBJ whole genome shotgun (WGS) entry which is preliminary data.</text>
</comment>
<reference evidence="4 5" key="1">
    <citation type="submission" date="2024-06" db="EMBL/GenBank/DDBJ databases">
        <title>Complete genome of Phlyctema vagabunda strain 19-DSS-EL-015.</title>
        <authorList>
            <person name="Fiorenzani C."/>
        </authorList>
    </citation>
    <scope>NUCLEOTIDE SEQUENCE [LARGE SCALE GENOMIC DNA]</scope>
    <source>
        <strain evidence="4 5">19-DSS-EL-015</strain>
    </source>
</reference>
<dbReference type="PROSITE" id="PS51421">
    <property type="entry name" value="RAS"/>
    <property type="match status" value="1"/>
</dbReference>
<dbReference type="PROSITE" id="PS51419">
    <property type="entry name" value="RAB"/>
    <property type="match status" value="1"/>
</dbReference>
<dbReference type="Proteomes" id="UP001629113">
    <property type="component" value="Unassembled WGS sequence"/>
</dbReference>
<dbReference type="InterPro" id="IPR005225">
    <property type="entry name" value="Small_GTP-bd"/>
</dbReference>
<protein>
    <submittedName>
        <fullName evidence="4">Ras family protein</fullName>
    </submittedName>
</protein>
<keyword evidence="5" id="KW-1185">Reference proteome</keyword>
<dbReference type="EMBL" id="JBFCZG010000002">
    <property type="protein sequence ID" value="KAL3426360.1"/>
    <property type="molecule type" value="Genomic_DNA"/>
</dbReference>
<evidence type="ECO:0000256" key="3">
    <source>
        <dbReference type="SAM" id="MobiDB-lite"/>
    </source>
</evidence>
<sequence>MKKITLTICGDGYTGKTAITIRLCKSRWSDEYDSTVQDAYTLTRRVEGQDYTVVIIDTAGQEEYRACWDNFHQDSEAFLLVYDITNAKSFYELELLNEKIDELYEARSLEARLGVQSNKRWTKSDGPPPPPIKIVLANKCDLQQSRVIGAQEGLRWAREHGCGFMETSAKEDVNVNESLNLLIKRAADARAHARGPLGGRLSPLDIFPNTSLLSAASSSAPGTRHAPTAPLTPPSHAEDDSDESKGREPARSRWAKLWKKMKCWQT</sequence>
<evidence type="ECO:0000256" key="1">
    <source>
        <dbReference type="ARBA" id="ARBA00022741"/>
    </source>
</evidence>
<keyword evidence="2" id="KW-0342">GTP-binding</keyword>
<dbReference type="SMART" id="SM00173">
    <property type="entry name" value="RAS"/>
    <property type="match status" value="1"/>
</dbReference>
<dbReference type="InterPro" id="IPR027417">
    <property type="entry name" value="P-loop_NTPase"/>
</dbReference>
<dbReference type="PRINTS" id="PR00449">
    <property type="entry name" value="RASTRNSFRMNG"/>
</dbReference>
<proteinExistence type="predicted"/>
<evidence type="ECO:0000256" key="2">
    <source>
        <dbReference type="ARBA" id="ARBA00023134"/>
    </source>
</evidence>
<organism evidence="4 5">
    <name type="scientific">Phlyctema vagabunda</name>
    <dbReference type="NCBI Taxonomy" id="108571"/>
    <lineage>
        <taxon>Eukaryota</taxon>
        <taxon>Fungi</taxon>
        <taxon>Dikarya</taxon>
        <taxon>Ascomycota</taxon>
        <taxon>Pezizomycotina</taxon>
        <taxon>Leotiomycetes</taxon>
        <taxon>Helotiales</taxon>
        <taxon>Dermateaceae</taxon>
        <taxon>Phlyctema</taxon>
    </lineage>
</organism>
<dbReference type="Pfam" id="PF00071">
    <property type="entry name" value="Ras"/>
    <property type="match status" value="1"/>
</dbReference>
<feature type="region of interest" description="Disordered" evidence="3">
    <location>
        <begin position="215"/>
        <end position="253"/>
    </location>
</feature>
<evidence type="ECO:0000313" key="4">
    <source>
        <dbReference type="EMBL" id="KAL3426360.1"/>
    </source>
</evidence>
<dbReference type="SMART" id="SM00175">
    <property type="entry name" value="RAB"/>
    <property type="match status" value="1"/>
</dbReference>
<keyword evidence="1" id="KW-0547">Nucleotide-binding</keyword>
<dbReference type="SMART" id="SM00174">
    <property type="entry name" value="RHO"/>
    <property type="match status" value="1"/>
</dbReference>
<gene>
    <name evidence="4" type="ORF">PVAG01_03151</name>
</gene>
<dbReference type="InterPro" id="IPR020849">
    <property type="entry name" value="Small_GTPase_Ras-type"/>
</dbReference>
<dbReference type="SUPFAM" id="SSF52540">
    <property type="entry name" value="P-loop containing nucleoside triphosphate hydrolases"/>
    <property type="match status" value="1"/>
</dbReference>
<name>A0ABR4PSQ2_9HELO</name>
<dbReference type="Gene3D" id="3.40.50.300">
    <property type="entry name" value="P-loop containing nucleotide triphosphate hydrolases"/>
    <property type="match status" value="1"/>
</dbReference>
<dbReference type="NCBIfam" id="TIGR00231">
    <property type="entry name" value="small_GTP"/>
    <property type="match status" value="1"/>
</dbReference>
<evidence type="ECO:0000313" key="5">
    <source>
        <dbReference type="Proteomes" id="UP001629113"/>
    </source>
</evidence>
<dbReference type="InterPro" id="IPR001806">
    <property type="entry name" value="Small_GTPase"/>
</dbReference>
<accession>A0ABR4PSQ2</accession>
<dbReference type="PANTHER" id="PTHR24070">
    <property type="entry name" value="RAS, DI-RAS, AND RHEB FAMILY MEMBERS OF SMALL GTPASE SUPERFAMILY"/>
    <property type="match status" value="1"/>
</dbReference>